<dbReference type="InterPro" id="IPR044974">
    <property type="entry name" value="Disease_R_plants"/>
</dbReference>
<dbReference type="PRINTS" id="PR00364">
    <property type="entry name" value="DISEASERSIST"/>
</dbReference>
<dbReference type="InterPro" id="IPR002182">
    <property type="entry name" value="NB-ARC"/>
</dbReference>
<dbReference type="OrthoDB" id="1054973at2759"/>
<dbReference type="Proteomes" id="UP000008694">
    <property type="component" value="Unassembled WGS sequence"/>
</dbReference>
<dbReference type="AlphaFoldDB" id="D7MH88"/>
<accession>D7MH88</accession>
<dbReference type="GO" id="GO:0043531">
    <property type="term" value="F:ADP binding"/>
    <property type="evidence" value="ECO:0007669"/>
    <property type="project" value="InterPro"/>
</dbReference>
<evidence type="ECO:0000313" key="2">
    <source>
        <dbReference type="EMBL" id="EFH44581.1"/>
    </source>
</evidence>
<protein>
    <recommendedName>
        <fullName evidence="1">NB-ARC domain-containing protein</fullName>
    </recommendedName>
</protein>
<name>D7MH88_ARALL</name>
<dbReference type="GO" id="GO:0006952">
    <property type="term" value="P:defense response"/>
    <property type="evidence" value="ECO:0007669"/>
    <property type="project" value="InterPro"/>
</dbReference>
<sequence>MDRHIKAVGALLLDFDSKDGVGEIGIWGVRGVGKTTLVKCVYQQISRQFQDHCYVMNDTSNYSLGCDSMCLLEEITRAALKTTSHSVTRNCDVVKARFGHRKVLLIVDDVNHIGQLNDISLIASWFGPRSRLIFVTQDKSLLLDSGIRHLYEVESLKYDEALQLFSQFAFKQIHVPRGFDRFSARAVFITGHIPLALKVFGSFLYGKNNKEWEYELLRLEASQENWISVVSSYIGGDFYRRQPTNLDPYIGGEDDDGEEFPSYYFALG</sequence>
<dbReference type="Pfam" id="PF00931">
    <property type="entry name" value="NB-ARC"/>
    <property type="match status" value="1"/>
</dbReference>
<dbReference type="KEGG" id="aly:9306415"/>
<gene>
    <name evidence="2" type="ORF">ARALYDRAFT_915505</name>
</gene>
<dbReference type="HOGENOM" id="CLU_1039549_0_0_1"/>
<dbReference type="Gramene" id="scaffold_703247.1">
    <property type="protein sequence ID" value="scaffold_703247.1"/>
    <property type="gene ID" value="scaffold_703247.1"/>
</dbReference>
<organism evidence="3">
    <name type="scientific">Arabidopsis lyrata subsp. lyrata</name>
    <name type="common">Lyre-leaved rock-cress</name>
    <dbReference type="NCBI Taxonomy" id="81972"/>
    <lineage>
        <taxon>Eukaryota</taxon>
        <taxon>Viridiplantae</taxon>
        <taxon>Streptophyta</taxon>
        <taxon>Embryophyta</taxon>
        <taxon>Tracheophyta</taxon>
        <taxon>Spermatophyta</taxon>
        <taxon>Magnoliopsida</taxon>
        <taxon>eudicotyledons</taxon>
        <taxon>Gunneridae</taxon>
        <taxon>Pentapetalae</taxon>
        <taxon>rosids</taxon>
        <taxon>malvids</taxon>
        <taxon>Brassicales</taxon>
        <taxon>Brassicaceae</taxon>
        <taxon>Camelineae</taxon>
        <taxon>Arabidopsis</taxon>
    </lineage>
</organism>
<dbReference type="SUPFAM" id="SSF52540">
    <property type="entry name" value="P-loop containing nucleoside triphosphate hydrolases"/>
    <property type="match status" value="1"/>
</dbReference>
<dbReference type="Gene3D" id="3.40.50.300">
    <property type="entry name" value="P-loop containing nucleotide triphosphate hydrolases"/>
    <property type="match status" value="1"/>
</dbReference>
<dbReference type="PANTHER" id="PTHR11017">
    <property type="entry name" value="LEUCINE-RICH REPEAT-CONTAINING PROTEIN"/>
    <property type="match status" value="1"/>
</dbReference>
<dbReference type="InterPro" id="IPR027417">
    <property type="entry name" value="P-loop_NTPase"/>
</dbReference>
<keyword evidence="3" id="KW-1185">Reference proteome</keyword>
<evidence type="ECO:0000259" key="1">
    <source>
        <dbReference type="Pfam" id="PF00931"/>
    </source>
</evidence>
<feature type="domain" description="NB-ARC" evidence="1">
    <location>
        <begin position="15"/>
        <end position="172"/>
    </location>
</feature>
<evidence type="ECO:0000313" key="3">
    <source>
        <dbReference type="Proteomes" id="UP000008694"/>
    </source>
</evidence>
<reference evidence="3" key="1">
    <citation type="journal article" date="2011" name="Nat. Genet.">
        <title>The Arabidopsis lyrata genome sequence and the basis of rapid genome size change.</title>
        <authorList>
            <person name="Hu T.T."/>
            <person name="Pattyn P."/>
            <person name="Bakker E.G."/>
            <person name="Cao J."/>
            <person name="Cheng J.-F."/>
            <person name="Clark R.M."/>
            <person name="Fahlgren N."/>
            <person name="Fawcett J.A."/>
            <person name="Grimwood J."/>
            <person name="Gundlach H."/>
            <person name="Haberer G."/>
            <person name="Hollister J.D."/>
            <person name="Ossowski S."/>
            <person name="Ottilar R.P."/>
            <person name="Salamov A.A."/>
            <person name="Schneeberger K."/>
            <person name="Spannagl M."/>
            <person name="Wang X."/>
            <person name="Yang L."/>
            <person name="Nasrallah M.E."/>
            <person name="Bergelson J."/>
            <person name="Carrington J.C."/>
            <person name="Gaut B.S."/>
            <person name="Schmutz J."/>
            <person name="Mayer K.F.X."/>
            <person name="Van de Peer Y."/>
            <person name="Grigoriev I.V."/>
            <person name="Nordborg M."/>
            <person name="Weigel D."/>
            <person name="Guo Y.-L."/>
        </authorList>
    </citation>
    <scope>NUCLEOTIDE SEQUENCE [LARGE SCALE GENOMIC DNA]</scope>
    <source>
        <strain evidence="3">cv. MN47</strain>
    </source>
</reference>
<dbReference type="Gene3D" id="1.10.8.430">
    <property type="entry name" value="Helical domain of apoptotic protease-activating factors"/>
    <property type="match status" value="1"/>
</dbReference>
<dbReference type="EMBL" id="GL348719">
    <property type="protein sequence ID" value="EFH44581.1"/>
    <property type="molecule type" value="Genomic_DNA"/>
</dbReference>
<dbReference type="InterPro" id="IPR042197">
    <property type="entry name" value="Apaf_helical"/>
</dbReference>
<proteinExistence type="predicted"/>
<dbReference type="PANTHER" id="PTHR11017:SF564">
    <property type="entry name" value="DISEASE RESISTANCE PROTEIN (TIR-NBS CLASS)"/>
    <property type="match status" value="1"/>
</dbReference>